<gene>
    <name evidence="2" type="ORF">QBC34DRAFT_105316</name>
</gene>
<evidence type="ECO:0000313" key="2">
    <source>
        <dbReference type="EMBL" id="KAK4454999.1"/>
    </source>
</evidence>
<evidence type="ECO:0000256" key="1">
    <source>
        <dbReference type="SAM" id="MobiDB-lite"/>
    </source>
</evidence>
<name>A0AAV9H1V7_9PEZI</name>
<accession>A0AAV9H1V7</accession>
<reference evidence="2" key="1">
    <citation type="journal article" date="2023" name="Mol. Phylogenet. Evol.">
        <title>Genome-scale phylogeny and comparative genomics of the fungal order Sordariales.</title>
        <authorList>
            <person name="Hensen N."/>
            <person name="Bonometti L."/>
            <person name="Westerberg I."/>
            <person name="Brannstrom I.O."/>
            <person name="Guillou S."/>
            <person name="Cros-Aarteil S."/>
            <person name="Calhoun S."/>
            <person name="Haridas S."/>
            <person name="Kuo A."/>
            <person name="Mondo S."/>
            <person name="Pangilinan J."/>
            <person name="Riley R."/>
            <person name="LaButti K."/>
            <person name="Andreopoulos B."/>
            <person name="Lipzen A."/>
            <person name="Chen C."/>
            <person name="Yan M."/>
            <person name="Daum C."/>
            <person name="Ng V."/>
            <person name="Clum A."/>
            <person name="Steindorff A."/>
            <person name="Ohm R.A."/>
            <person name="Martin F."/>
            <person name="Silar P."/>
            <person name="Natvig D.O."/>
            <person name="Lalanne C."/>
            <person name="Gautier V."/>
            <person name="Ament-Velasquez S.L."/>
            <person name="Kruys A."/>
            <person name="Hutchinson M.I."/>
            <person name="Powell A.J."/>
            <person name="Barry K."/>
            <person name="Miller A.N."/>
            <person name="Grigoriev I.V."/>
            <person name="Debuchy R."/>
            <person name="Gladieux P."/>
            <person name="Hiltunen Thoren M."/>
            <person name="Johannesson H."/>
        </authorList>
    </citation>
    <scope>NUCLEOTIDE SEQUENCE</scope>
    <source>
        <strain evidence="2">PSN243</strain>
    </source>
</reference>
<feature type="region of interest" description="Disordered" evidence="1">
    <location>
        <begin position="69"/>
        <end position="88"/>
    </location>
</feature>
<sequence length="210" mass="22872">MHAAARLNSRYRAPDGDAYMSIDQDKSHAVAGKAPGAKIWGRGPWCRSARRDQGSKHLTAFDVNLGVGKGERNATNAQPKVSPGFAPKTPDSKLRVMVITGFLEVLRCDGTCKSCPAASKTRCHNIPHPPFGYVVVPTRPSTPLSSYELPTGNTCASAIPTYRLSHGCQDTKRVPRPRRAFPLFRPSDNDNVIHDLSFHTSTLSALDPRP</sequence>
<protein>
    <submittedName>
        <fullName evidence="2">Uncharacterized protein</fullName>
    </submittedName>
</protein>
<comment type="caution">
    <text evidence="2">The sequence shown here is derived from an EMBL/GenBank/DDBJ whole genome shotgun (WGS) entry which is preliminary data.</text>
</comment>
<keyword evidence="3" id="KW-1185">Reference proteome</keyword>
<dbReference type="Proteomes" id="UP001321760">
    <property type="component" value="Unassembled WGS sequence"/>
</dbReference>
<reference evidence="2" key="2">
    <citation type="submission" date="2023-05" db="EMBL/GenBank/DDBJ databases">
        <authorList>
            <consortium name="Lawrence Berkeley National Laboratory"/>
            <person name="Steindorff A."/>
            <person name="Hensen N."/>
            <person name="Bonometti L."/>
            <person name="Westerberg I."/>
            <person name="Brannstrom I.O."/>
            <person name="Guillou S."/>
            <person name="Cros-Aarteil S."/>
            <person name="Calhoun S."/>
            <person name="Haridas S."/>
            <person name="Kuo A."/>
            <person name="Mondo S."/>
            <person name="Pangilinan J."/>
            <person name="Riley R."/>
            <person name="Labutti K."/>
            <person name="Andreopoulos B."/>
            <person name="Lipzen A."/>
            <person name="Chen C."/>
            <person name="Yanf M."/>
            <person name="Daum C."/>
            <person name="Ng V."/>
            <person name="Clum A."/>
            <person name="Ohm R."/>
            <person name="Martin F."/>
            <person name="Silar P."/>
            <person name="Natvig D."/>
            <person name="Lalanne C."/>
            <person name="Gautier V."/>
            <person name="Ament-Velasquez S.L."/>
            <person name="Kruys A."/>
            <person name="Hutchinson M.I."/>
            <person name="Powell A.J."/>
            <person name="Barry K."/>
            <person name="Miller A.N."/>
            <person name="Grigoriev I.V."/>
            <person name="Debuchy R."/>
            <person name="Gladieux P."/>
            <person name="Thoren M.H."/>
            <person name="Johannesson H."/>
        </authorList>
    </citation>
    <scope>NUCLEOTIDE SEQUENCE</scope>
    <source>
        <strain evidence="2">PSN243</strain>
    </source>
</reference>
<dbReference type="AlphaFoldDB" id="A0AAV9H1V7"/>
<organism evidence="2 3">
    <name type="scientific">Podospora aff. communis PSN243</name>
    <dbReference type="NCBI Taxonomy" id="3040156"/>
    <lineage>
        <taxon>Eukaryota</taxon>
        <taxon>Fungi</taxon>
        <taxon>Dikarya</taxon>
        <taxon>Ascomycota</taxon>
        <taxon>Pezizomycotina</taxon>
        <taxon>Sordariomycetes</taxon>
        <taxon>Sordariomycetidae</taxon>
        <taxon>Sordariales</taxon>
        <taxon>Podosporaceae</taxon>
        <taxon>Podospora</taxon>
    </lineage>
</organism>
<dbReference type="EMBL" id="MU865915">
    <property type="protein sequence ID" value="KAK4454999.1"/>
    <property type="molecule type" value="Genomic_DNA"/>
</dbReference>
<proteinExistence type="predicted"/>
<evidence type="ECO:0000313" key="3">
    <source>
        <dbReference type="Proteomes" id="UP001321760"/>
    </source>
</evidence>